<dbReference type="InterPro" id="IPR004360">
    <property type="entry name" value="Glyas_Fos-R_dOase_dom"/>
</dbReference>
<dbReference type="InterPro" id="IPR029068">
    <property type="entry name" value="Glyas_Bleomycin-R_OHBP_Dase"/>
</dbReference>
<proteinExistence type="predicted"/>
<dbReference type="PANTHER" id="PTHR33993">
    <property type="entry name" value="GLYOXALASE-RELATED"/>
    <property type="match status" value="1"/>
</dbReference>
<organism evidence="2 3">
    <name type="scientific">Aquitalea magnusonii</name>
    <dbReference type="NCBI Taxonomy" id="332411"/>
    <lineage>
        <taxon>Bacteria</taxon>
        <taxon>Pseudomonadati</taxon>
        <taxon>Pseudomonadota</taxon>
        <taxon>Betaproteobacteria</taxon>
        <taxon>Neisseriales</taxon>
        <taxon>Chromobacteriaceae</taxon>
        <taxon>Aquitalea</taxon>
    </lineage>
</organism>
<gene>
    <name evidence="2" type="ORF">DLM_4009</name>
</gene>
<sequence length="119" mass="12877">MSLIHWFEIPAANFDRAVAFYQQVFQLQLKLEFCLVSQEKIAVFPDSSGCIMASPRLPAAGQGCRIYLDGGPDLAATLERVKMAGGKVLQAITTLEDGNGDIALLEDSEGNIIGLHLEP</sequence>
<evidence type="ECO:0000259" key="1">
    <source>
        <dbReference type="PROSITE" id="PS51819"/>
    </source>
</evidence>
<dbReference type="OrthoDB" id="8776491at2"/>
<dbReference type="RefSeq" id="WP_089082479.1">
    <property type="nucleotide sequence ID" value="NZ_AP018823.1"/>
</dbReference>
<reference evidence="3" key="3">
    <citation type="journal article" date="2017" name="Plant Physiol. Biochem.">
        <title>Differential oxidative and antioxidative response of duckweed Lemna minor toward plant growth promoting/inhibiting bacteria.</title>
        <authorList>
            <person name="Ishizawa H."/>
            <person name="Kuroda M."/>
            <person name="Morikawa M."/>
            <person name="Ike M."/>
        </authorList>
    </citation>
    <scope>NUCLEOTIDE SEQUENCE [LARGE SCALE GENOMIC DNA]</scope>
    <source>
        <strain evidence="3">H3</strain>
    </source>
</reference>
<dbReference type="Proteomes" id="UP000198290">
    <property type="component" value="Chromosome"/>
</dbReference>
<protein>
    <submittedName>
        <fullName evidence="2">Glyoxalase family protein</fullName>
    </submittedName>
</protein>
<dbReference type="InterPro" id="IPR037523">
    <property type="entry name" value="VOC_core"/>
</dbReference>
<dbReference type="SUPFAM" id="SSF54593">
    <property type="entry name" value="Glyoxalase/Bleomycin resistance protein/Dihydroxybiphenyl dioxygenase"/>
    <property type="match status" value="1"/>
</dbReference>
<reference evidence="2 3" key="2">
    <citation type="journal article" date="2017" name="Genome Announc.">
        <title>Draft genome sequence of Aquitalea magnusonii strain H3, a plant growth-promoting bacterium of duckweed Lemna minor.</title>
        <authorList>
            <person name="Ishizawa H."/>
            <person name="Kuroda M."/>
            <person name="Ike M."/>
        </authorList>
    </citation>
    <scope>NUCLEOTIDE SEQUENCE [LARGE SCALE GENOMIC DNA]</scope>
    <source>
        <strain evidence="2 3">H3</strain>
    </source>
</reference>
<dbReference type="CDD" id="cd07247">
    <property type="entry name" value="SgaA_N_like"/>
    <property type="match status" value="1"/>
</dbReference>
<dbReference type="EMBL" id="AP018823">
    <property type="protein sequence ID" value="BBF87588.1"/>
    <property type="molecule type" value="Genomic_DNA"/>
</dbReference>
<dbReference type="Pfam" id="PF00903">
    <property type="entry name" value="Glyoxalase"/>
    <property type="match status" value="1"/>
</dbReference>
<dbReference type="KEGG" id="amah:DLM_4009"/>
<feature type="domain" description="VOC" evidence="1">
    <location>
        <begin position="3"/>
        <end position="118"/>
    </location>
</feature>
<name>A0A3G9GI79_9NEIS</name>
<dbReference type="InterPro" id="IPR052164">
    <property type="entry name" value="Anthracycline_SecMetBiosynth"/>
</dbReference>
<reference evidence="3" key="1">
    <citation type="journal article" date="2017" name="Biotechnol. Biofuels">
        <title>Evaluation of environmental bacterial communities as a factor affecting the growth of duckweed Lemna minor.</title>
        <authorList>
            <person name="Ishizawa H."/>
            <person name="Kuroda M."/>
            <person name="Morikawa M."/>
            <person name="Ike M."/>
        </authorList>
    </citation>
    <scope>NUCLEOTIDE SEQUENCE [LARGE SCALE GENOMIC DNA]</scope>
    <source>
        <strain evidence="3">H3</strain>
    </source>
</reference>
<keyword evidence="3" id="KW-1185">Reference proteome</keyword>
<dbReference type="AlphaFoldDB" id="A0A3G9GI79"/>
<dbReference type="Gene3D" id="3.10.180.10">
    <property type="entry name" value="2,3-Dihydroxybiphenyl 1,2-Dioxygenase, domain 1"/>
    <property type="match status" value="1"/>
</dbReference>
<accession>A0A3G9GI79</accession>
<evidence type="ECO:0000313" key="3">
    <source>
        <dbReference type="Proteomes" id="UP000198290"/>
    </source>
</evidence>
<dbReference type="PANTHER" id="PTHR33993:SF2">
    <property type="entry name" value="VOC DOMAIN-CONTAINING PROTEIN"/>
    <property type="match status" value="1"/>
</dbReference>
<dbReference type="PROSITE" id="PS51819">
    <property type="entry name" value="VOC"/>
    <property type="match status" value="1"/>
</dbReference>
<evidence type="ECO:0000313" key="2">
    <source>
        <dbReference type="EMBL" id="BBF87588.1"/>
    </source>
</evidence>